<dbReference type="RefSeq" id="WP_114714734.1">
    <property type="nucleotide sequence ID" value="NZ_KZ857265.1"/>
</dbReference>
<evidence type="ECO:0000256" key="3">
    <source>
        <dbReference type="ARBA" id="ARBA00038209"/>
    </source>
</evidence>
<evidence type="ECO:0000256" key="2">
    <source>
        <dbReference type="ARBA" id="ARBA00036080"/>
    </source>
</evidence>
<dbReference type="OrthoDB" id="9803238at2"/>
<feature type="region of interest" description="Disordered" evidence="6">
    <location>
        <begin position="384"/>
        <end position="406"/>
    </location>
</feature>
<evidence type="ECO:0000313" key="9">
    <source>
        <dbReference type="Proteomes" id="UP000254939"/>
    </source>
</evidence>
<dbReference type="Proteomes" id="UP000254939">
    <property type="component" value="Unassembled WGS sequence"/>
</dbReference>
<dbReference type="Gene3D" id="3.40.50.2000">
    <property type="entry name" value="Glycogen Phosphorylase B"/>
    <property type="match status" value="2"/>
</dbReference>
<gene>
    <name evidence="8" type="ORF">B5K06_22065</name>
</gene>
<dbReference type="NCBIfam" id="TIGR00236">
    <property type="entry name" value="wecB"/>
    <property type="match status" value="1"/>
</dbReference>
<protein>
    <recommendedName>
        <fullName evidence="4">UDP-N-acetylglucosamine 2-epimerase (non-hydrolyzing)</fullName>
        <ecNumber evidence="4">5.1.3.14</ecNumber>
    </recommendedName>
</protein>
<proteinExistence type="inferred from homology"/>
<dbReference type="InterPro" id="IPR003331">
    <property type="entry name" value="UDP_GlcNAc_Epimerase_2_dom"/>
</dbReference>
<dbReference type="InterPro" id="IPR029767">
    <property type="entry name" value="WecB-like"/>
</dbReference>
<dbReference type="GO" id="GO:0008761">
    <property type="term" value="F:UDP-N-acetylglucosamine 2-epimerase activity"/>
    <property type="evidence" value="ECO:0007669"/>
    <property type="project" value="UniProtKB-EC"/>
</dbReference>
<keyword evidence="1 5" id="KW-0413">Isomerase</keyword>
<comment type="similarity">
    <text evidence="3 5">Belongs to the UDP-N-acetylglucosamine 2-epimerase family.</text>
</comment>
<evidence type="ECO:0000256" key="4">
    <source>
        <dbReference type="ARBA" id="ARBA00038858"/>
    </source>
</evidence>
<evidence type="ECO:0000256" key="6">
    <source>
        <dbReference type="SAM" id="MobiDB-lite"/>
    </source>
</evidence>
<feature type="domain" description="UDP-N-acetylglucosamine 2-epimerase" evidence="7">
    <location>
        <begin position="28"/>
        <end position="360"/>
    </location>
</feature>
<dbReference type="Pfam" id="PF02350">
    <property type="entry name" value="Epimerase_2"/>
    <property type="match status" value="1"/>
</dbReference>
<evidence type="ECO:0000256" key="5">
    <source>
        <dbReference type="RuleBase" id="RU003513"/>
    </source>
</evidence>
<evidence type="ECO:0000259" key="7">
    <source>
        <dbReference type="Pfam" id="PF02350"/>
    </source>
</evidence>
<reference evidence="8 9" key="1">
    <citation type="submission" date="2017-03" db="EMBL/GenBank/DDBJ databases">
        <title>Genome analysis of Rhizobial strains effectives or ineffectives for nitrogen fixation isolated from bean seeds.</title>
        <authorList>
            <person name="Peralta H."/>
            <person name="Aguilar-Vera A."/>
            <person name="Mora Y."/>
            <person name="Vargas-Lagunas C."/>
            <person name="Girard L."/>
            <person name="Mora J."/>
        </authorList>
    </citation>
    <scope>NUCLEOTIDE SEQUENCE [LARGE SCALE GENOMIC DNA]</scope>
    <source>
        <strain evidence="8 9">CCGM3</strain>
    </source>
</reference>
<evidence type="ECO:0000313" key="8">
    <source>
        <dbReference type="EMBL" id="RDJ06902.1"/>
    </source>
</evidence>
<comment type="caution">
    <text evidence="8">The sequence shown here is derived from an EMBL/GenBank/DDBJ whole genome shotgun (WGS) entry which is preliminary data.</text>
</comment>
<dbReference type="AlphaFoldDB" id="A0A370KJW6"/>
<dbReference type="PANTHER" id="PTHR43174">
    <property type="entry name" value="UDP-N-ACETYLGLUCOSAMINE 2-EPIMERASE"/>
    <property type="match status" value="1"/>
</dbReference>
<name>A0A370KJW6_9HYPH</name>
<organism evidence="8 9">
    <name type="scientific">Rhizobium grahamii</name>
    <dbReference type="NCBI Taxonomy" id="1120045"/>
    <lineage>
        <taxon>Bacteria</taxon>
        <taxon>Pseudomonadati</taxon>
        <taxon>Pseudomonadota</taxon>
        <taxon>Alphaproteobacteria</taxon>
        <taxon>Hyphomicrobiales</taxon>
        <taxon>Rhizobiaceae</taxon>
        <taxon>Rhizobium/Agrobacterium group</taxon>
        <taxon>Rhizobium</taxon>
    </lineage>
</organism>
<dbReference type="SUPFAM" id="SSF53756">
    <property type="entry name" value="UDP-Glycosyltransferase/glycogen phosphorylase"/>
    <property type="match status" value="1"/>
</dbReference>
<evidence type="ECO:0000256" key="1">
    <source>
        <dbReference type="ARBA" id="ARBA00023235"/>
    </source>
</evidence>
<accession>A0A370KJW6</accession>
<comment type="catalytic activity">
    <reaction evidence="2">
        <text>UDP-N-acetyl-alpha-D-glucosamine = UDP-N-acetyl-alpha-D-mannosamine</text>
        <dbReference type="Rhea" id="RHEA:17213"/>
        <dbReference type="ChEBI" id="CHEBI:57705"/>
        <dbReference type="ChEBI" id="CHEBI:68623"/>
        <dbReference type="EC" id="5.1.3.14"/>
    </reaction>
</comment>
<dbReference type="PANTHER" id="PTHR43174:SF2">
    <property type="entry name" value="UDP-N-ACETYLGLUCOSAMINE 2-EPIMERASE"/>
    <property type="match status" value="1"/>
</dbReference>
<dbReference type="EC" id="5.1.3.14" evidence="4"/>
<dbReference type="CDD" id="cd03786">
    <property type="entry name" value="GTB_UDP-GlcNAc_2-Epimerase"/>
    <property type="match status" value="1"/>
</dbReference>
<sequence length="406" mass="44429">MRKILIVYGTRPEAIKMAPLIDALGRSAFCRPIVAVTGQHREMLDQVNRLFGIEPHHDLNIITQSQTLETITSRVLTGVSAVIDVERPDALLVQGDTTSCFAAGLASFYQRIPLIHLEAGLRSGDDTNPFPEEINRRLTTRLARLHLAPTRVSKQNLLNDGVPENEIVVTGNTVIDALLQVSGRNTPIENGDFGLKRTVLITTHRRESWGEPMKRTAGAIARLARMFPTVNFLLPAHLNPAVRSVLLPPLEGLDNVTVTQPLDYSDFVRAMRDCSIVLTDSGGVQEEAPSLGKPVLVMRDTTERPEAVEAGTVRLVGTDEDAIVTNVATLLTNRSAYQSMARAVNPYGDGRASERAVCAIEHFFGHAERPVEFGAMLPALRSRRRRTPAAAQQIPANRPLGEPLTA</sequence>
<dbReference type="EMBL" id="NAAC01000027">
    <property type="protein sequence ID" value="RDJ06902.1"/>
    <property type="molecule type" value="Genomic_DNA"/>
</dbReference>